<sequence length="347" mass="35842">MTSALAWRVGVLWPSCRVTFVHSDSDLACDTPHAYLVIMKTRVTLPSSHKPRTWPSGARRPCGGTQRSAPPRGREAEAVAPPAVHVYFHRAGQPSSRPGGGPGAPEPGPVRPGRGPHAGRGPGGGEGAGAGFTRAPPATTSPRAAVQQCGPNPGPARPASARTRPPRRARGQPGGSRSPARPRGSETALAASAGESLRAAGAGPWSSAGCLREARQGNRGVAGRRSPQVLDRRPFPGPSRYGERTWAVRGESPAGSLEAGELLPTLVVRPAPLRAVVRLAPLRAVVWSAPPPCGGTARAPARSAPLVSPTAGRPRPRTRMRGASRAGALVGAGWGRVLLLVRVSCEI</sequence>
<reference evidence="1" key="1">
    <citation type="submission" date="2023-05" db="EMBL/GenBank/DDBJ databases">
        <authorList>
            <consortium name="ELIXIR-Norway"/>
        </authorList>
    </citation>
    <scope>NUCLEOTIDE SEQUENCE</scope>
</reference>
<dbReference type="EMBL" id="OX596115">
    <property type="protein sequence ID" value="CAI9708004.1"/>
    <property type="molecule type" value="Genomic_DNA"/>
</dbReference>
<accession>A0ACB0F546</accession>
<gene>
    <name evidence="1" type="ORF">MRATA1EN3_LOCUS19217</name>
</gene>
<proteinExistence type="predicted"/>
<organism evidence="1 2">
    <name type="scientific">Rangifer tarandus platyrhynchus</name>
    <name type="common">Svalbard reindeer</name>
    <dbReference type="NCBI Taxonomy" id="3082113"/>
    <lineage>
        <taxon>Eukaryota</taxon>
        <taxon>Metazoa</taxon>
        <taxon>Chordata</taxon>
        <taxon>Craniata</taxon>
        <taxon>Vertebrata</taxon>
        <taxon>Euteleostomi</taxon>
        <taxon>Mammalia</taxon>
        <taxon>Eutheria</taxon>
        <taxon>Laurasiatheria</taxon>
        <taxon>Artiodactyla</taxon>
        <taxon>Ruminantia</taxon>
        <taxon>Pecora</taxon>
        <taxon>Cervidae</taxon>
        <taxon>Odocoileinae</taxon>
        <taxon>Rangifer</taxon>
    </lineage>
</organism>
<name>A0ACB0F546_RANTA</name>
<protein>
    <submittedName>
        <fullName evidence="1">Uncharacterized protein</fullName>
    </submittedName>
</protein>
<evidence type="ECO:0000313" key="2">
    <source>
        <dbReference type="Proteomes" id="UP001162501"/>
    </source>
</evidence>
<dbReference type="Proteomes" id="UP001162501">
    <property type="component" value="Chromosome 31"/>
</dbReference>
<evidence type="ECO:0000313" key="1">
    <source>
        <dbReference type="EMBL" id="CAI9708004.1"/>
    </source>
</evidence>